<dbReference type="PANTHER" id="PTHR30036:SF2">
    <property type="entry name" value="D-GALACTOSE_METHYL-GALACTOSIDE BINDING PERIPLASMIC PROTEIN MGLB"/>
    <property type="match status" value="1"/>
</dbReference>
<keyword evidence="5 10" id="KW-0732">Signal</keyword>
<keyword evidence="13" id="KW-1185">Reference proteome</keyword>
<gene>
    <name evidence="12" type="ORF">MM59RIKEN_08950</name>
</gene>
<dbReference type="KEGG" id="pfaa:MM59RIKEN_08950"/>
<keyword evidence="6" id="KW-0574">Periplasm</keyword>
<dbReference type="Proteomes" id="UP000679848">
    <property type="component" value="Chromosome"/>
</dbReference>
<evidence type="ECO:0000256" key="6">
    <source>
        <dbReference type="ARBA" id="ARBA00022764"/>
    </source>
</evidence>
<evidence type="ECO:0000256" key="1">
    <source>
        <dbReference type="ARBA" id="ARBA00004196"/>
    </source>
</evidence>
<evidence type="ECO:0000256" key="3">
    <source>
        <dbReference type="ARBA" id="ARBA00022597"/>
    </source>
</evidence>
<keyword evidence="4" id="KW-0479">Metal-binding</keyword>
<evidence type="ECO:0000313" key="13">
    <source>
        <dbReference type="Proteomes" id="UP000679848"/>
    </source>
</evidence>
<dbReference type="CDD" id="cd01539">
    <property type="entry name" value="PBP1_GGBP"/>
    <property type="match status" value="1"/>
</dbReference>
<dbReference type="PROSITE" id="PS51257">
    <property type="entry name" value="PROKAR_LIPOPROTEIN"/>
    <property type="match status" value="1"/>
</dbReference>
<dbReference type="GO" id="GO:0030288">
    <property type="term" value="C:outer membrane-bounded periplasmic space"/>
    <property type="evidence" value="ECO:0007669"/>
    <property type="project" value="TreeGrafter"/>
</dbReference>
<protein>
    <recommendedName>
        <fullName evidence="9">D-galactose/methyl-galactoside binding periplasmic protein MglB</fullName>
    </recommendedName>
</protein>
<dbReference type="InterPro" id="IPR044085">
    <property type="entry name" value="MglB-like_PBP1"/>
</dbReference>
<dbReference type="InterPro" id="IPR050555">
    <property type="entry name" value="Bact_Solute-Bind_Prot2"/>
</dbReference>
<keyword evidence="7" id="KW-0106">Calcium</keyword>
<comment type="subunit">
    <text evidence="8">The ABC transporter complex is composed of one ATP-binding protein (MglA), two transmembrane proteins (MglC) and a solute-binding protein (MglB).</text>
</comment>
<dbReference type="Gene3D" id="3.40.50.2300">
    <property type="match status" value="2"/>
</dbReference>
<name>A0A810QCR4_9FIRM</name>
<sequence length="343" mass="37331">MKLRFSLFSFFVLLAGLTACGAQQTPSTIRVGVALYQQNDTFISTVAQNLQQFALEEEETHNIKINLSIVDGRSSQSVQNEQVDRFLDQDYDVLCVNMVDRTAAAVIIDKAQAVGVPVIFFNREPVLEDLRRWKYAYYVGLPAEDAGYLQGGIVLDAWEQGGVDRNGDGILQYVMLEGEASHQDTLLRTEYSIRTLTDAGVPTEKLANDTADWQRGQASIRMHQWLSEFGSAIEVVFANNDDMALGAIDACLEMGMTDLPLIVGVDATPPALEALAAGTLAGTVQNDAAGQAAGILSLITALVEGQNPSETLDLTDGTYLWLHYTAVTRENLDAFLPADLTTS</sequence>
<dbReference type="SUPFAM" id="SSF53822">
    <property type="entry name" value="Periplasmic binding protein-like I"/>
    <property type="match status" value="1"/>
</dbReference>
<evidence type="ECO:0000256" key="2">
    <source>
        <dbReference type="ARBA" id="ARBA00022448"/>
    </source>
</evidence>
<accession>A0A810QCR4</accession>
<dbReference type="GO" id="GO:0046872">
    <property type="term" value="F:metal ion binding"/>
    <property type="evidence" value="ECO:0007669"/>
    <property type="project" value="UniProtKB-KW"/>
</dbReference>
<evidence type="ECO:0000256" key="4">
    <source>
        <dbReference type="ARBA" id="ARBA00022723"/>
    </source>
</evidence>
<evidence type="ECO:0000256" key="10">
    <source>
        <dbReference type="SAM" id="SignalP"/>
    </source>
</evidence>
<keyword evidence="3" id="KW-0762">Sugar transport</keyword>
<dbReference type="RefSeq" id="WP_213542775.1">
    <property type="nucleotide sequence ID" value="NZ_AP023420.1"/>
</dbReference>
<evidence type="ECO:0000256" key="5">
    <source>
        <dbReference type="ARBA" id="ARBA00022729"/>
    </source>
</evidence>
<dbReference type="InterPro" id="IPR025997">
    <property type="entry name" value="SBP_2_dom"/>
</dbReference>
<reference evidence="12" key="1">
    <citation type="submission" date="2020-09" db="EMBL/GenBank/DDBJ databases">
        <title>New species isolated from human feces.</title>
        <authorList>
            <person name="Kitahara M."/>
            <person name="Shigeno Y."/>
            <person name="Shime M."/>
            <person name="Matsumoto Y."/>
            <person name="Nakamura S."/>
            <person name="Motooka D."/>
            <person name="Fukuoka S."/>
            <person name="Nishikawa H."/>
            <person name="Benno Y."/>
        </authorList>
    </citation>
    <scope>NUCLEOTIDE SEQUENCE</scope>
    <source>
        <strain evidence="12">MM59</strain>
    </source>
</reference>
<dbReference type="PANTHER" id="PTHR30036">
    <property type="entry name" value="D-XYLOSE-BINDING PERIPLASMIC PROTEIN"/>
    <property type="match status" value="1"/>
</dbReference>
<proteinExistence type="predicted"/>
<feature type="domain" description="Periplasmic binding protein" evidence="11">
    <location>
        <begin position="31"/>
        <end position="306"/>
    </location>
</feature>
<evidence type="ECO:0000256" key="9">
    <source>
        <dbReference type="ARBA" id="ARBA00034344"/>
    </source>
</evidence>
<dbReference type="InterPro" id="IPR028082">
    <property type="entry name" value="Peripla_BP_I"/>
</dbReference>
<evidence type="ECO:0000313" key="12">
    <source>
        <dbReference type="EMBL" id="BCK83576.1"/>
    </source>
</evidence>
<dbReference type="EMBL" id="AP023420">
    <property type="protein sequence ID" value="BCK83576.1"/>
    <property type="molecule type" value="Genomic_DNA"/>
</dbReference>
<feature type="chain" id="PRO_5033002920" description="D-galactose/methyl-galactoside binding periplasmic protein MglB" evidence="10">
    <location>
        <begin position="22"/>
        <end position="343"/>
    </location>
</feature>
<evidence type="ECO:0000259" key="11">
    <source>
        <dbReference type="Pfam" id="PF13407"/>
    </source>
</evidence>
<evidence type="ECO:0000256" key="8">
    <source>
        <dbReference type="ARBA" id="ARBA00034323"/>
    </source>
</evidence>
<keyword evidence="2" id="KW-0813">Transport</keyword>
<dbReference type="GO" id="GO:0030246">
    <property type="term" value="F:carbohydrate binding"/>
    <property type="evidence" value="ECO:0007669"/>
    <property type="project" value="InterPro"/>
</dbReference>
<feature type="signal peptide" evidence="10">
    <location>
        <begin position="1"/>
        <end position="21"/>
    </location>
</feature>
<evidence type="ECO:0000256" key="7">
    <source>
        <dbReference type="ARBA" id="ARBA00022837"/>
    </source>
</evidence>
<comment type="subcellular location">
    <subcellularLocation>
        <location evidence="1">Cell envelope</location>
    </subcellularLocation>
</comment>
<dbReference type="AlphaFoldDB" id="A0A810QCR4"/>
<organism evidence="12 13">
    <name type="scientific">Pusillibacter faecalis</name>
    <dbReference type="NCBI Taxonomy" id="2714358"/>
    <lineage>
        <taxon>Bacteria</taxon>
        <taxon>Bacillati</taxon>
        <taxon>Bacillota</taxon>
        <taxon>Clostridia</taxon>
        <taxon>Eubacteriales</taxon>
        <taxon>Oscillospiraceae</taxon>
        <taxon>Pusillibacter</taxon>
    </lineage>
</organism>
<dbReference type="Pfam" id="PF13407">
    <property type="entry name" value="Peripla_BP_4"/>
    <property type="match status" value="1"/>
</dbReference>